<name>A0A5N4ALN7_PHOPY</name>
<sequence>MALRIVRNLVLFAVYFKFNVSGQDFNNLEPDGSFSFGYNNPDSYHRSQGNRNNVVRGDFGSRNPATGAIDSIQYTAGPRGFRPRGKNVARQYDFNQVRTGPIGSRDDPNFDPNEDPSYNFAFNTRTYTRQEAANRVGDVTGKFSYLDDIGERHNVEFIAGKNTGFHVRSPVPDNKPLPFSPIQYVGKRKPVPRGRTTVQRGLDGSYRFVSGGPDHRRTETSDSTGHVRGSYTYLDDKGVRHSVHYIAGPETGYRVLKNVKGPHLPTIYPFSGADIVPPNFYNYPLPDDVFDTAATGLVNPNKNGLKPSKDQGGGTDDFNYGSGDDFFGGRPNFGSSAKKPNRPSYEDDGSDLGDIFDTPSKGGSGRPNSKGGSGDSDDGSYKPSGEDGSYRPDQTGGGGLSKPGSKPDGDGVTGSGGTGGRPSGFGGQPDDDYGDYGGRPTGDSKPSDFGMSSQTGEGSSGGTSKPNRPNYGSMDGSSANDGFNLFDTGPATGGDSGAFSSAGGGPVYEGNAGKFGASGGGFYNDGGSSSGGGTLVTNIGDRLFSVPPGASVRAHVQAIDLLPLRPRSLSPSEQLKMETKELKAENSDNKEQVTNSENKEAASDVLPEK</sequence>
<dbReference type="PROSITE" id="PS51155">
    <property type="entry name" value="CHIT_BIND_RR_2"/>
    <property type="match status" value="3"/>
</dbReference>
<dbReference type="OrthoDB" id="8196648at2759"/>
<dbReference type="FunCoup" id="A0A5N4ALN7">
    <property type="interactions" value="21"/>
</dbReference>
<comment type="caution">
    <text evidence="4">The sequence shown here is derived from an EMBL/GenBank/DDBJ whole genome shotgun (WGS) entry which is preliminary data.</text>
</comment>
<evidence type="ECO:0000256" key="1">
    <source>
        <dbReference type="PROSITE-ProRule" id="PRU00497"/>
    </source>
</evidence>
<feature type="region of interest" description="Disordered" evidence="2">
    <location>
        <begin position="75"/>
        <end position="113"/>
    </location>
</feature>
<protein>
    <submittedName>
        <fullName evidence="4">Uncharacterized protein</fullName>
    </submittedName>
</protein>
<keyword evidence="5" id="KW-1185">Reference proteome</keyword>
<dbReference type="PANTHER" id="PTHR10380:SF235">
    <property type="entry name" value="CUTICULAR PROTEIN 73D, ISOFORM B"/>
    <property type="match status" value="1"/>
</dbReference>
<dbReference type="InterPro" id="IPR050468">
    <property type="entry name" value="Cuticle_Struct_Prot"/>
</dbReference>
<evidence type="ECO:0000256" key="2">
    <source>
        <dbReference type="SAM" id="MobiDB-lite"/>
    </source>
</evidence>
<feature type="region of interest" description="Disordered" evidence="2">
    <location>
        <begin position="203"/>
        <end position="226"/>
    </location>
</feature>
<proteinExistence type="predicted"/>
<dbReference type="EMBL" id="VVIM01000006">
    <property type="protein sequence ID" value="KAB0798275.1"/>
    <property type="molecule type" value="Genomic_DNA"/>
</dbReference>
<evidence type="ECO:0000256" key="3">
    <source>
        <dbReference type="SAM" id="SignalP"/>
    </source>
</evidence>
<keyword evidence="3" id="KW-0732">Signal</keyword>
<dbReference type="PANTHER" id="PTHR10380">
    <property type="entry name" value="CUTICLE PROTEIN"/>
    <property type="match status" value="1"/>
</dbReference>
<dbReference type="Pfam" id="PF00379">
    <property type="entry name" value="Chitin_bind_4"/>
    <property type="match status" value="3"/>
</dbReference>
<reference evidence="4 5" key="1">
    <citation type="journal article" date="2018" name="Elife">
        <title>Firefly genomes illuminate parallel origins of bioluminescence in beetles.</title>
        <authorList>
            <person name="Fallon T.R."/>
            <person name="Lower S.E."/>
            <person name="Chang C.H."/>
            <person name="Bessho-Uehara M."/>
            <person name="Martin G.J."/>
            <person name="Bewick A.J."/>
            <person name="Behringer M."/>
            <person name="Debat H.J."/>
            <person name="Wong I."/>
            <person name="Day J.C."/>
            <person name="Suvorov A."/>
            <person name="Silva C.J."/>
            <person name="Stanger-Hall K.F."/>
            <person name="Hall D.W."/>
            <person name="Schmitz R.J."/>
            <person name="Nelson D.R."/>
            <person name="Lewis S.M."/>
            <person name="Shigenobu S."/>
            <person name="Bybee S.M."/>
            <person name="Larracuente A.M."/>
            <person name="Oba Y."/>
            <person name="Weng J.K."/>
        </authorList>
    </citation>
    <scope>NUCLEOTIDE SEQUENCE [LARGE SCALE GENOMIC DNA]</scope>
    <source>
        <strain evidence="4">1611_PpyrPB1</strain>
        <tissue evidence="4">Whole body</tissue>
    </source>
</reference>
<evidence type="ECO:0000313" key="4">
    <source>
        <dbReference type="EMBL" id="KAB0798275.1"/>
    </source>
</evidence>
<evidence type="ECO:0000313" key="5">
    <source>
        <dbReference type="Proteomes" id="UP000327044"/>
    </source>
</evidence>
<organism evidence="4 5">
    <name type="scientific">Photinus pyralis</name>
    <name type="common">Common eastern firefly</name>
    <name type="synonym">Lampyris pyralis</name>
    <dbReference type="NCBI Taxonomy" id="7054"/>
    <lineage>
        <taxon>Eukaryota</taxon>
        <taxon>Metazoa</taxon>
        <taxon>Ecdysozoa</taxon>
        <taxon>Arthropoda</taxon>
        <taxon>Hexapoda</taxon>
        <taxon>Insecta</taxon>
        <taxon>Pterygota</taxon>
        <taxon>Neoptera</taxon>
        <taxon>Endopterygota</taxon>
        <taxon>Coleoptera</taxon>
        <taxon>Polyphaga</taxon>
        <taxon>Elateriformia</taxon>
        <taxon>Elateroidea</taxon>
        <taxon>Lampyridae</taxon>
        <taxon>Lampyrinae</taxon>
        <taxon>Photinus</taxon>
    </lineage>
</organism>
<dbReference type="InParanoid" id="A0A5N4ALN7"/>
<feature type="compositionally biased region" description="Basic and acidic residues" evidence="2">
    <location>
        <begin position="575"/>
        <end position="609"/>
    </location>
</feature>
<dbReference type="InterPro" id="IPR000618">
    <property type="entry name" value="Insect_cuticle"/>
</dbReference>
<gene>
    <name evidence="4" type="ORF">PPYR_09268</name>
</gene>
<feature type="chain" id="PRO_5024276675" evidence="3">
    <location>
        <begin position="23"/>
        <end position="609"/>
    </location>
</feature>
<keyword evidence="1" id="KW-0193">Cuticle</keyword>
<accession>A0A5N4ALN7</accession>
<dbReference type="Proteomes" id="UP000327044">
    <property type="component" value="Unassembled WGS sequence"/>
</dbReference>
<feature type="region of interest" description="Disordered" evidence="2">
    <location>
        <begin position="565"/>
        <end position="609"/>
    </location>
</feature>
<feature type="compositionally biased region" description="Gly residues" evidence="2">
    <location>
        <begin position="516"/>
        <end position="532"/>
    </location>
</feature>
<feature type="compositionally biased region" description="Gly residues" evidence="2">
    <location>
        <begin position="411"/>
        <end position="427"/>
    </location>
</feature>
<dbReference type="GO" id="GO:0008010">
    <property type="term" value="F:structural constituent of chitin-based larval cuticle"/>
    <property type="evidence" value="ECO:0007669"/>
    <property type="project" value="TreeGrafter"/>
</dbReference>
<dbReference type="GO" id="GO:0062129">
    <property type="term" value="C:chitin-based extracellular matrix"/>
    <property type="evidence" value="ECO:0007669"/>
    <property type="project" value="TreeGrafter"/>
</dbReference>
<feature type="compositionally biased region" description="Gly residues" evidence="2">
    <location>
        <begin position="491"/>
        <end position="507"/>
    </location>
</feature>
<feature type="region of interest" description="Disordered" evidence="2">
    <location>
        <begin position="298"/>
        <end position="532"/>
    </location>
</feature>
<dbReference type="AlphaFoldDB" id="A0A5N4ALN7"/>
<feature type="signal peptide" evidence="3">
    <location>
        <begin position="1"/>
        <end position="22"/>
    </location>
</feature>